<comment type="caution">
    <text evidence="1">The sequence shown here is derived from an EMBL/GenBank/DDBJ whole genome shotgun (WGS) entry which is preliminary data.</text>
</comment>
<gene>
    <name evidence="1" type="ORF">FA95DRAFT_1613628</name>
</gene>
<dbReference type="EMBL" id="MU276590">
    <property type="protein sequence ID" value="KAI0038114.1"/>
    <property type="molecule type" value="Genomic_DNA"/>
</dbReference>
<reference evidence="1" key="2">
    <citation type="journal article" date="2022" name="New Phytol.">
        <title>Evolutionary transition to the ectomycorrhizal habit in the genomes of a hyperdiverse lineage of mushroom-forming fungi.</title>
        <authorList>
            <person name="Looney B."/>
            <person name="Miyauchi S."/>
            <person name="Morin E."/>
            <person name="Drula E."/>
            <person name="Courty P.E."/>
            <person name="Kohler A."/>
            <person name="Kuo A."/>
            <person name="LaButti K."/>
            <person name="Pangilinan J."/>
            <person name="Lipzen A."/>
            <person name="Riley R."/>
            <person name="Andreopoulos W."/>
            <person name="He G."/>
            <person name="Johnson J."/>
            <person name="Nolan M."/>
            <person name="Tritt A."/>
            <person name="Barry K.W."/>
            <person name="Grigoriev I.V."/>
            <person name="Nagy L.G."/>
            <person name="Hibbett D."/>
            <person name="Henrissat B."/>
            <person name="Matheny P.B."/>
            <person name="Labbe J."/>
            <person name="Martin F.M."/>
        </authorList>
    </citation>
    <scope>NUCLEOTIDE SEQUENCE</scope>
    <source>
        <strain evidence="1">FP105234-sp</strain>
    </source>
</reference>
<keyword evidence="2" id="KW-1185">Reference proteome</keyword>
<evidence type="ECO:0000313" key="1">
    <source>
        <dbReference type="EMBL" id="KAI0038114.1"/>
    </source>
</evidence>
<sequence length="467" mass="50001">MHVSREERSKVSPQNYCDRLQISSREPSSTTPDSPSHALFPTSSPTYSPSFPPWAGPGDTKPGQGAQNKNTAWGGCSWDEVFLARAQDAPLTITNAHNPRNFFAGLRPLRPAGLTFLRNDLARTRNLCLISSETNTRVLCAPAPLLETLHLTYVNGMRRVLKWSNLDAPTPPAAPGDLLDGAANASALRHLRIHVDGPLPWTSLLLIHLTSLDVTTSSASRTVHDEEFADMPHALGRMPALEHIALELELGKTGAAQQPVVALAKLRELELETAVAHAARILAHIALPTTAAVRCQLDTYPSADLTHSSAPPPDASTLTLPPYPASASSRPQTNCTAAEVSQSTDGLTRDLLGAALDTLDSVHLRELVVRGSEMGTAWPEELRYAPMLRRIRVVLADGAALPFCSTVALDPDGFLPVLSALVIVGEEFCVGSEGDAHELADALARCLAARARRACAGRAKCGGVQRR</sequence>
<dbReference type="Proteomes" id="UP000814033">
    <property type="component" value="Unassembled WGS sequence"/>
</dbReference>
<accession>A0ACB8R1X6</accession>
<protein>
    <submittedName>
        <fullName evidence="1">Uncharacterized protein</fullName>
    </submittedName>
</protein>
<organism evidence="1 2">
    <name type="scientific">Auriscalpium vulgare</name>
    <dbReference type="NCBI Taxonomy" id="40419"/>
    <lineage>
        <taxon>Eukaryota</taxon>
        <taxon>Fungi</taxon>
        <taxon>Dikarya</taxon>
        <taxon>Basidiomycota</taxon>
        <taxon>Agaricomycotina</taxon>
        <taxon>Agaricomycetes</taxon>
        <taxon>Russulales</taxon>
        <taxon>Auriscalpiaceae</taxon>
        <taxon>Auriscalpium</taxon>
    </lineage>
</organism>
<name>A0ACB8R1X6_9AGAM</name>
<evidence type="ECO:0000313" key="2">
    <source>
        <dbReference type="Proteomes" id="UP000814033"/>
    </source>
</evidence>
<reference evidence="1" key="1">
    <citation type="submission" date="2021-02" db="EMBL/GenBank/DDBJ databases">
        <authorList>
            <consortium name="DOE Joint Genome Institute"/>
            <person name="Ahrendt S."/>
            <person name="Looney B.P."/>
            <person name="Miyauchi S."/>
            <person name="Morin E."/>
            <person name="Drula E."/>
            <person name="Courty P.E."/>
            <person name="Chicoki N."/>
            <person name="Fauchery L."/>
            <person name="Kohler A."/>
            <person name="Kuo A."/>
            <person name="Labutti K."/>
            <person name="Pangilinan J."/>
            <person name="Lipzen A."/>
            <person name="Riley R."/>
            <person name="Andreopoulos W."/>
            <person name="He G."/>
            <person name="Johnson J."/>
            <person name="Barry K.W."/>
            <person name="Grigoriev I.V."/>
            <person name="Nagy L."/>
            <person name="Hibbett D."/>
            <person name="Henrissat B."/>
            <person name="Matheny P.B."/>
            <person name="Labbe J."/>
            <person name="Martin F."/>
        </authorList>
    </citation>
    <scope>NUCLEOTIDE SEQUENCE</scope>
    <source>
        <strain evidence="1">FP105234-sp</strain>
    </source>
</reference>
<proteinExistence type="predicted"/>